<name>A0A6A4M0L5_9ERIC</name>
<evidence type="ECO:0008006" key="4">
    <source>
        <dbReference type="Google" id="ProtNLM"/>
    </source>
</evidence>
<evidence type="ECO:0000313" key="2">
    <source>
        <dbReference type="EMBL" id="KAE9463880.1"/>
    </source>
</evidence>
<organism evidence="2 3">
    <name type="scientific">Rhododendron williamsianum</name>
    <dbReference type="NCBI Taxonomy" id="262921"/>
    <lineage>
        <taxon>Eukaryota</taxon>
        <taxon>Viridiplantae</taxon>
        <taxon>Streptophyta</taxon>
        <taxon>Embryophyta</taxon>
        <taxon>Tracheophyta</taxon>
        <taxon>Spermatophyta</taxon>
        <taxon>Magnoliopsida</taxon>
        <taxon>eudicotyledons</taxon>
        <taxon>Gunneridae</taxon>
        <taxon>Pentapetalae</taxon>
        <taxon>asterids</taxon>
        <taxon>Ericales</taxon>
        <taxon>Ericaceae</taxon>
        <taxon>Ericoideae</taxon>
        <taxon>Rhodoreae</taxon>
        <taxon>Rhododendron</taxon>
    </lineage>
</organism>
<dbReference type="AlphaFoldDB" id="A0A6A4M0L5"/>
<dbReference type="PANTHER" id="PTHR12697:SF5">
    <property type="entry name" value="DEOXYHYPUSINE HYDROXYLASE"/>
    <property type="match status" value="1"/>
</dbReference>
<protein>
    <recommendedName>
        <fullName evidence="4">Deoxyhypusine monooxygenase</fullName>
    </recommendedName>
</protein>
<dbReference type="Pfam" id="PF13646">
    <property type="entry name" value="HEAT_2"/>
    <property type="match status" value="2"/>
</dbReference>
<gene>
    <name evidence="2" type="ORF">C3L33_04218</name>
</gene>
<dbReference type="InterPro" id="IPR011989">
    <property type="entry name" value="ARM-like"/>
</dbReference>
<feature type="region of interest" description="Disordered" evidence="1">
    <location>
        <begin position="72"/>
        <end position="92"/>
    </location>
</feature>
<dbReference type="EMBL" id="QEFC01000548">
    <property type="protein sequence ID" value="KAE9463880.1"/>
    <property type="molecule type" value="Genomic_DNA"/>
</dbReference>
<dbReference type="Proteomes" id="UP000428333">
    <property type="component" value="Linkage Group LG03"/>
</dbReference>
<comment type="caution">
    <text evidence="2">The sequence shown here is derived from an EMBL/GenBank/DDBJ whole genome shotgun (WGS) entry which is preliminary data.</text>
</comment>
<sequence>MQDVDAIPALKAVLNDLSLHPIVRHEAAEALGAISLETNIPSLKNSLVSDPAQEVRETCELALSRIEELRSVQSNDESSNMSSSPFLSVDPATPASCSSTDLLREVLLNEEKGMYERYAALFALRNQGGDTATDAIIDSLRAKSALLRHEHASGVCRSCSLRLGMKGQPSIFSGSVQVTLMKMNMRLPLSSKLTTTSQRRALEPNPVNYGPTCERWKAESISEVAYVLGQLQNKSASAALSRILKDVNEHPMVRHEAAEALGSIADGHCAALLEEFAKDSEPIVAQSLPLHADASSSGNLVANWFRALAGGWAFYLERFQLQDEGYSCASRLLANCFTIVLRRVKLRNSPPRVLVVKLDFFDMKPRKS</sequence>
<dbReference type="GO" id="GO:0016491">
    <property type="term" value="F:oxidoreductase activity"/>
    <property type="evidence" value="ECO:0007669"/>
    <property type="project" value="TreeGrafter"/>
</dbReference>
<dbReference type="SUPFAM" id="SSF48371">
    <property type="entry name" value="ARM repeat"/>
    <property type="match status" value="2"/>
</dbReference>
<evidence type="ECO:0000313" key="3">
    <source>
        <dbReference type="Proteomes" id="UP000428333"/>
    </source>
</evidence>
<evidence type="ECO:0000256" key="1">
    <source>
        <dbReference type="SAM" id="MobiDB-lite"/>
    </source>
</evidence>
<dbReference type="InterPro" id="IPR016024">
    <property type="entry name" value="ARM-type_fold"/>
</dbReference>
<dbReference type="PANTHER" id="PTHR12697">
    <property type="entry name" value="PBS LYASE HEAT-LIKE PROTEIN"/>
    <property type="match status" value="1"/>
</dbReference>
<dbReference type="SMART" id="SM00567">
    <property type="entry name" value="EZ_HEAT"/>
    <property type="match status" value="4"/>
</dbReference>
<keyword evidence="3" id="KW-1185">Reference proteome</keyword>
<dbReference type="Gene3D" id="1.25.10.10">
    <property type="entry name" value="Leucine-rich Repeat Variant"/>
    <property type="match status" value="2"/>
</dbReference>
<accession>A0A6A4M0L5</accession>
<dbReference type="InterPro" id="IPR004155">
    <property type="entry name" value="PBS_lyase_HEAT"/>
</dbReference>
<proteinExistence type="predicted"/>
<feature type="non-terminal residue" evidence="2">
    <location>
        <position position="1"/>
    </location>
</feature>
<reference evidence="2 3" key="1">
    <citation type="journal article" date="2019" name="Genome Biol. Evol.">
        <title>The Rhododendron genome and chromosomal organization provide insight into shared whole-genome duplications across the heath family (Ericaceae).</title>
        <authorList>
            <person name="Soza V.L."/>
            <person name="Lindsley D."/>
            <person name="Waalkes A."/>
            <person name="Ramage E."/>
            <person name="Patwardhan R.P."/>
            <person name="Burton J.N."/>
            <person name="Adey A."/>
            <person name="Kumar A."/>
            <person name="Qiu R."/>
            <person name="Shendure J."/>
            <person name="Hall B."/>
        </authorList>
    </citation>
    <scope>NUCLEOTIDE SEQUENCE [LARGE SCALE GENOMIC DNA]</scope>
    <source>
        <strain evidence="2">RSF 1966-606</strain>
    </source>
</reference>
<dbReference type="OrthoDB" id="421002at2759"/>
<feature type="compositionally biased region" description="Low complexity" evidence="1">
    <location>
        <begin position="72"/>
        <end position="84"/>
    </location>
</feature>